<protein>
    <submittedName>
        <fullName evidence="3">FHA domain-containing protein</fullName>
    </submittedName>
</protein>
<dbReference type="SUPFAM" id="SSF49879">
    <property type="entry name" value="SMAD/FHA domain"/>
    <property type="match status" value="2"/>
</dbReference>
<dbReference type="RefSeq" id="WP_063243260.1">
    <property type="nucleotide sequence ID" value="NZ_LUKF01000007.1"/>
</dbReference>
<evidence type="ECO:0000259" key="2">
    <source>
        <dbReference type="PROSITE" id="PS50006"/>
    </source>
</evidence>
<dbReference type="Gene3D" id="1.25.40.10">
    <property type="entry name" value="Tetratricopeptide repeat domain"/>
    <property type="match status" value="1"/>
</dbReference>
<dbReference type="Proteomes" id="UP000075391">
    <property type="component" value="Unassembled WGS sequence"/>
</dbReference>
<evidence type="ECO:0000313" key="3">
    <source>
        <dbReference type="EMBL" id="KYG67666.1"/>
    </source>
</evidence>
<dbReference type="InterPro" id="IPR050923">
    <property type="entry name" value="Cell_Proc_Reg/RNA_Proc"/>
</dbReference>
<dbReference type="PROSITE" id="PS50006">
    <property type="entry name" value="FHA_DOMAIN"/>
    <property type="match status" value="2"/>
</dbReference>
<dbReference type="PANTHER" id="PTHR23308">
    <property type="entry name" value="NUCLEAR INHIBITOR OF PROTEIN PHOSPHATASE-1"/>
    <property type="match status" value="1"/>
</dbReference>
<dbReference type="InterPro" id="IPR000253">
    <property type="entry name" value="FHA_dom"/>
</dbReference>
<feature type="domain" description="FHA" evidence="2">
    <location>
        <begin position="171"/>
        <end position="220"/>
    </location>
</feature>
<dbReference type="InterPro" id="IPR011990">
    <property type="entry name" value="TPR-like_helical_dom_sf"/>
</dbReference>
<dbReference type="Pfam" id="PF00498">
    <property type="entry name" value="FHA"/>
    <property type="match status" value="2"/>
</dbReference>
<dbReference type="CDD" id="cd00060">
    <property type="entry name" value="FHA"/>
    <property type="match status" value="2"/>
</dbReference>
<accession>A0A150WT50</accession>
<dbReference type="SMART" id="SM00240">
    <property type="entry name" value="FHA"/>
    <property type="match status" value="2"/>
</dbReference>
<dbReference type="InterPro" id="IPR008984">
    <property type="entry name" value="SMAD_FHA_dom_sf"/>
</dbReference>
<feature type="coiled-coil region" evidence="1">
    <location>
        <begin position="428"/>
        <end position="455"/>
    </location>
</feature>
<feature type="domain" description="FHA" evidence="2">
    <location>
        <begin position="24"/>
        <end position="65"/>
    </location>
</feature>
<evidence type="ECO:0000313" key="4">
    <source>
        <dbReference type="Proteomes" id="UP000075391"/>
    </source>
</evidence>
<organism evidence="3 4">
    <name type="scientific">Bdellovibrio bacteriovorus</name>
    <dbReference type="NCBI Taxonomy" id="959"/>
    <lineage>
        <taxon>Bacteria</taxon>
        <taxon>Pseudomonadati</taxon>
        <taxon>Bdellovibrionota</taxon>
        <taxon>Bdellovibrionia</taxon>
        <taxon>Bdellovibrionales</taxon>
        <taxon>Pseudobdellovibrionaceae</taxon>
        <taxon>Bdellovibrio</taxon>
    </lineage>
</organism>
<reference evidence="3 4" key="1">
    <citation type="submission" date="2016-03" db="EMBL/GenBank/DDBJ databases">
        <authorList>
            <person name="Ploux O."/>
        </authorList>
    </citation>
    <scope>NUCLEOTIDE SEQUENCE [LARGE SCALE GENOMIC DNA]</scope>
    <source>
        <strain evidence="3 4">BER2</strain>
    </source>
</reference>
<dbReference type="OrthoDB" id="151099at2"/>
<proteinExistence type="predicted"/>
<gene>
    <name evidence="3" type="ORF">AZI85_16845</name>
</gene>
<sequence>MARLKVRLRGKPVYDIQLTEDRTYVAGRKEDCDIVLQPEKGISREHFKLSFVSGAWTVDVISRYGDITYKGEQVQQFALEHGSQFSIPPYEFDFVLTAATTSDESVAPTPDYGGGTSANLPAVQGEGSDGFGGSEEKTVIGVAPQVAYIKIMDGQNNEAKELIRLDAGESWVAGRESSCHIQIRDQRVSRRQFEIRRAGSQYVIIDLGSVNGTLLNGNPISSSDPTTIRSGDAISVLTNYLYFELHDAGFQSRLELVNVPPPNPLVQVGNEALPMEYQQQQQHELMAYQGGMAPMPYQPQMQYPGAPMPHPTPVADGKFDFQKNRPKIIAGAVLLLALAYFFSGDDTAKPPVPQPGASTAPGSPLEIFNKLPPEQQALVRQRYKDAKNLYMQGKYQLAQDEIIKIQELVPDYEDIREIERLSKEAIFIQEQQRRQEQIEKAKIETEEKIQKAAVECQKKINPDITISEMEECLSDVMQFNPEHPRIVDLKVQVEAITAQRDAKAAEKAVYQSQVSKLRAIYNSAEKVHKKGKPLDAIAAYEKVIAAPLPDPNGYKGQAKRNIASIRQMMNSKTASLQGEAEKFYQAQNLKGAIMSLRKARVMDPTNPELPEKIERYTGELRKQMMTIYQEGILEESFGNVDGGESKAGAKDKWKKILELDVPDGEYYKKAYIKLKKYGAL</sequence>
<dbReference type="AlphaFoldDB" id="A0A150WT50"/>
<dbReference type="EMBL" id="LUKF01000007">
    <property type="protein sequence ID" value="KYG67666.1"/>
    <property type="molecule type" value="Genomic_DNA"/>
</dbReference>
<dbReference type="Gene3D" id="2.60.200.20">
    <property type="match status" value="2"/>
</dbReference>
<name>A0A150WT50_BDEBC</name>
<dbReference type="SUPFAM" id="SSF48452">
    <property type="entry name" value="TPR-like"/>
    <property type="match status" value="1"/>
</dbReference>
<keyword evidence="1" id="KW-0175">Coiled coil</keyword>
<comment type="caution">
    <text evidence="3">The sequence shown here is derived from an EMBL/GenBank/DDBJ whole genome shotgun (WGS) entry which is preliminary data.</text>
</comment>
<evidence type="ECO:0000256" key="1">
    <source>
        <dbReference type="SAM" id="Coils"/>
    </source>
</evidence>